<dbReference type="AlphaFoldDB" id="A0A495SM83"/>
<dbReference type="Proteomes" id="UP000272428">
    <property type="component" value="Unassembled WGS sequence"/>
</dbReference>
<name>A0A495SM83_9FLAO</name>
<keyword evidence="1" id="KW-0472">Membrane</keyword>
<keyword evidence="3" id="KW-1185">Reference proteome</keyword>
<protein>
    <submittedName>
        <fullName evidence="2">Uncharacterized protein</fullName>
    </submittedName>
</protein>
<feature type="transmembrane region" description="Helical" evidence="1">
    <location>
        <begin position="7"/>
        <end position="26"/>
    </location>
</feature>
<gene>
    <name evidence="2" type="ORF">BCF58_0628</name>
</gene>
<keyword evidence="1" id="KW-0812">Transmembrane</keyword>
<accession>A0A495SM83</accession>
<evidence type="ECO:0000256" key="1">
    <source>
        <dbReference type="SAM" id="Phobius"/>
    </source>
</evidence>
<proteinExistence type="predicted"/>
<evidence type="ECO:0000313" key="2">
    <source>
        <dbReference type="EMBL" id="RKT01409.1"/>
    </source>
</evidence>
<organism evidence="2 3">
    <name type="scientific">Chryseobacterium defluvii</name>
    <dbReference type="NCBI Taxonomy" id="160396"/>
    <lineage>
        <taxon>Bacteria</taxon>
        <taxon>Pseudomonadati</taxon>
        <taxon>Bacteroidota</taxon>
        <taxon>Flavobacteriia</taxon>
        <taxon>Flavobacteriales</taxon>
        <taxon>Weeksellaceae</taxon>
        <taxon>Chryseobacterium group</taxon>
        <taxon>Chryseobacterium</taxon>
    </lineage>
</organism>
<evidence type="ECO:0000313" key="3">
    <source>
        <dbReference type="Proteomes" id="UP000272428"/>
    </source>
</evidence>
<dbReference type="EMBL" id="RBXB01000001">
    <property type="protein sequence ID" value="RKT01409.1"/>
    <property type="molecule type" value="Genomic_DNA"/>
</dbReference>
<sequence>MKEMLKRIVWVAFILIIITAISGFLYTQKYQSEKSVMGKFKQQKFKKIDPKKAIKSH</sequence>
<reference evidence="2 3" key="1">
    <citation type="submission" date="2018-10" db="EMBL/GenBank/DDBJ databases">
        <title>Genomic Encyclopedia of Archaeal and Bacterial Type Strains, Phase II (KMG-II): from individual species to whole genera.</title>
        <authorList>
            <person name="Goeker M."/>
        </authorList>
    </citation>
    <scope>NUCLEOTIDE SEQUENCE [LARGE SCALE GENOMIC DNA]</scope>
    <source>
        <strain evidence="2 3">DSM 14219</strain>
    </source>
</reference>
<keyword evidence="1" id="KW-1133">Transmembrane helix</keyword>
<dbReference type="RefSeq" id="WP_170148965.1">
    <property type="nucleotide sequence ID" value="NZ_RBXB01000001.1"/>
</dbReference>
<comment type="caution">
    <text evidence="2">The sequence shown here is derived from an EMBL/GenBank/DDBJ whole genome shotgun (WGS) entry which is preliminary data.</text>
</comment>